<dbReference type="PROSITE" id="PS00683">
    <property type="entry name" value="RHODANESE_2"/>
    <property type="match status" value="1"/>
</dbReference>
<name>A0A0C7MXF6_9SACH</name>
<dbReference type="Pfam" id="PF00581">
    <property type="entry name" value="Rhodanese"/>
    <property type="match status" value="1"/>
</dbReference>
<dbReference type="EMBL" id="LN736360">
    <property type="protein sequence ID" value="CEP60150.1"/>
    <property type="molecule type" value="Genomic_DNA"/>
</dbReference>
<dbReference type="PROSITE" id="PS50206">
    <property type="entry name" value="RHODANESE_3"/>
    <property type="match status" value="2"/>
</dbReference>
<organism evidence="5 6">
    <name type="scientific">Lachancea lanzarotensis</name>
    <dbReference type="NCBI Taxonomy" id="1245769"/>
    <lineage>
        <taxon>Eukaryota</taxon>
        <taxon>Fungi</taxon>
        <taxon>Dikarya</taxon>
        <taxon>Ascomycota</taxon>
        <taxon>Saccharomycotina</taxon>
        <taxon>Saccharomycetes</taxon>
        <taxon>Saccharomycetales</taxon>
        <taxon>Saccharomycetaceae</taxon>
        <taxon>Lachancea</taxon>
    </lineage>
</organism>
<keyword evidence="2" id="KW-0677">Repeat</keyword>
<evidence type="ECO:0000256" key="2">
    <source>
        <dbReference type="ARBA" id="ARBA00022737"/>
    </source>
</evidence>
<evidence type="ECO:0000313" key="5">
    <source>
        <dbReference type="EMBL" id="CEP60150.1"/>
    </source>
</evidence>
<dbReference type="InterPro" id="IPR045078">
    <property type="entry name" value="TST/MPST-like"/>
</dbReference>
<dbReference type="InterPro" id="IPR036873">
    <property type="entry name" value="Rhodanese-like_dom_sf"/>
</dbReference>
<dbReference type="GO" id="GO:0002143">
    <property type="term" value="P:tRNA wobble position uridine thiolation"/>
    <property type="evidence" value="ECO:0007669"/>
    <property type="project" value="EnsemblFungi"/>
</dbReference>
<dbReference type="GO" id="GO:0005739">
    <property type="term" value="C:mitochondrion"/>
    <property type="evidence" value="ECO:0007669"/>
    <property type="project" value="TreeGrafter"/>
</dbReference>
<dbReference type="CDD" id="cd01449">
    <property type="entry name" value="TST_Repeat_2"/>
    <property type="match status" value="1"/>
</dbReference>
<dbReference type="Gene3D" id="3.40.250.10">
    <property type="entry name" value="Rhodanese-like domain"/>
    <property type="match status" value="2"/>
</dbReference>
<keyword evidence="6" id="KW-1185">Reference proteome</keyword>
<dbReference type="SUPFAM" id="SSF52821">
    <property type="entry name" value="Rhodanese/Cell cycle control phosphatase"/>
    <property type="match status" value="2"/>
</dbReference>
<keyword evidence="1 3" id="KW-0808">Transferase</keyword>
<dbReference type="STRING" id="1245769.A0A0C7MXF6"/>
<feature type="domain" description="Rhodanese" evidence="4">
    <location>
        <begin position="177"/>
        <end position="298"/>
    </location>
</feature>
<dbReference type="CDD" id="cd01448">
    <property type="entry name" value="TST_Repeat_1"/>
    <property type="match status" value="1"/>
</dbReference>
<dbReference type="Proteomes" id="UP000054304">
    <property type="component" value="Unassembled WGS sequence"/>
</dbReference>
<dbReference type="InterPro" id="IPR001307">
    <property type="entry name" value="Thiosulphate_STrfase_CS"/>
</dbReference>
<dbReference type="GO" id="GO:0004792">
    <property type="term" value="F:thiosulfate-cyanide sulfurtransferase activity"/>
    <property type="evidence" value="ECO:0007669"/>
    <property type="project" value="EnsemblFungi"/>
</dbReference>
<dbReference type="HOGENOM" id="CLU_031618_3_0_1"/>
<evidence type="ECO:0000256" key="3">
    <source>
        <dbReference type="RuleBase" id="RU000507"/>
    </source>
</evidence>
<dbReference type="OrthoDB" id="270167at2759"/>
<gene>
    <name evidence="5" type="ORF">LALA0_S01e04148g</name>
</gene>
<evidence type="ECO:0000256" key="1">
    <source>
        <dbReference type="ARBA" id="ARBA00022679"/>
    </source>
</evidence>
<evidence type="ECO:0000259" key="4">
    <source>
        <dbReference type="PROSITE" id="PS50206"/>
    </source>
</evidence>
<feature type="domain" description="Rhodanese" evidence="4">
    <location>
        <begin position="19"/>
        <end position="136"/>
    </location>
</feature>
<reference evidence="5 6" key="1">
    <citation type="submission" date="2014-12" db="EMBL/GenBank/DDBJ databases">
        <authorList>
            <person name="Neuveglise Cecile"/>
        </authorList>
    </citation>
    <scope>NUCLEOTIDE SEQUENCE [LARGE SCALE GENOMIC DNA]</scope>
    <source>
        <strain evidence="5 6">CBS 12615</strain>
    </source>
</reference>
<dbReference type="AlphaFoldDB" id="A0A0C7MXF6"/>
<proteinExistence type="predicted"/>
<evidence type="ECO:0000313" key="6">
    <source>
        <dbReference type="Proteomes" id="UP000054304"/>
    </source>
</evidence>
<protein>
    <recommendedName>
        <fullName evidence="3">Sulfurtransferase</fullName>
    </recommendedName>
</protein>
<sequence length="300" mass="33327">MPLKLLTPPAFIELLARETSRRVIPVDASWYMPHTRRDAHNEFLTIERLNNAVFFDIDVVKDPASPYPHMLPDLPTFNSSMRSLGIRESDVLVVYDRAGNFSAPRAAWTFALFGHPQVYLLNSFPKYKQLGLPLDTAKRTTVSSLPQPSDYDSHIDNRAKEVVVFEELLPLVESNTLRDRYNLVDARSWDRFTGKAPEPRPGLPSGHIAGSQSLPFPSTLAEFGCFDEDSETVHNRITAALATHQGSLDPAKPTIAMCGTGVSGVIIKTALELAGVPNVRLYDGSWTEWVLRGGEVKVNN</sequence>
<dbReference type="PANTHER" id="PTHR11364">
    <property type="entry name" value="THIOSULFATE SULFERTANSFERASE"/>
    <property type="match status" value="1"/>
</dbReference>
<dbReference type="GeneID" id="34683523"/>
<dbReference type="SMART" id="SM00450">
    <property type="entry name" value="RHOD"/>
    <property type="match status" value="2"/>
</dbReference>
<dbReference type="InterPro" id="IPR001763">
    <property type="entry name" value="Rhodanese-like_dom"/>
</dbReference>
<accession>A0A0C7MXF6</accession>
<dbReference type="RefSeq" id="XP_022626395.1">
    <property type="nucleotide sequence ID" value="XM_022774283.1"/>
</dbReference>
<dbReference type="PANTHER" id="PTHR11364:SF27">
    <property type="entry name" value="SULFURTRANSFERASE"/>
    <property type="match status" value="1"/>
</dbReference>